<evidence type="ECO:0000259" key="5">
    <source>
        <dbReference type="PROSITE" id="PS51063"/>
    </source>
</evidence>
<evidence type="ECO:0000256" key="2">
    <source>
        <dbReference type="ARBA" id="ARBA00023125"/>
    </source>
</evidence>
<dbReference type="InterPro" id="IPR000595">
    <property type="entry name" value="cNMP-bd_dom"/>
</dbReference>
<feature type="domain" description="HTH crp-type" evidence="5">
    <location>
        <begin position="150"/>
        <end position="214"/>
    </location>
</feature>
<dbReference type="RefSeq" id="WP_249314230.1">
    <property type="nucleotide sequence ID" value="NZ_JACRSR010000001.1"/>
</dbReference>
<comment type="caution">
    <text evidence="6">The sequence shown here is derived from an EMBL/GenBank/DDBJ whole genome shotgun (WGS) entry which is preliminary data.</text>
</comment>
<keyword evidence="7" id="KW-1185">Reference proteome</keyword>
<dbReference type="Pfam" id="PF13545">
    <property type="entry name" value="HTH_Crp_2"/>
    <property type="match status" value="1"/>
</dbReference>
<dbReference type="InterPro" id="IPR050397">
    <property type="entry name" value="Env_Response_Regulators"/>
</dbReference>
<evidence type="ECO:0000256" key="1">
    <source>
        <dbReference type="ARBA" id="ARBA00023015"/>
    </source>
</evidence>
<sequence length="214" mass="23946">MGKLQRAGLFAGLEEGACRELLQCLGARTAHYGKGEFIITEGDEPAEFGVLLSGRARAVKWDPSGRLIILTLLERGSELGVMLAASGGRRSPVTVVAEEDASAVWIACERLLSRCEKACRSHEQLLRNYIRAVAEKGLVLHERIDCLLRPTLREKIMAYLTRMAGERGRKFTLPLNRNAMAEYLNVDRSALSRELSRMAKDGMIKYHRNDFELL</sequence>
<dbReference type="InterPro" id="IPR014710">
    <property type="entry name" value="RmlC-like_jellyroll"/>
</dbReference>
<accession>A0A926D237</accession>
<dbReference type="Gene3D" id="2.60.120.10">
    <property type="entry name" value="Jelly Rolls"/>
    <property type="match status" value="1"/>
</dbReference>
<dbReference type="GO" id="GO:0005829">
    <property type="term" value="C:cytosol"/>
    <property type="evidence" value="ECO:0007669"/>
    <property type="project" value="TreeGrafter"/>
</dbReference>
<dbReference type="PANTHER" id="PTHR24567:SF58">
    <property type="entry name" value="CYCLIC AMP-BINDING REGULATORY PROTEIN"/>
    <property type="match status" value="1"/>
</dbReference>
<keyword evidence="3" id="KW-0804">Transcription</keyword>
<evidence type="ECO:0000313" key="6">
    <source>
        <dbReference type="EMBL" id="MBC8530333.1"/>
    </source>
</evidence>
<dbReference type="SMART" id="SM00100">
    <property type="entry name" value="cNMP"/>
    <property type="match status" value="1"/>
</dbReference>
<dbReference type="SUPFAM" id="SSF46785">
    <property type="entry name" value="Winged helix' DNA-binding domain"/>
    <property type="match status" value="1"/>
</dbReference>
<dbReference type="GO" id="GO:0003700">
    <property type="term" value="F:DNA-binding transcription factor activity"/>
    <property type="evidence" value="ECO:0007669"/>
    <property type="project" value="TreeGrafter"/>
</dbReference>
<keyword evidence="1" id="KW-0805">Transcription regulation</keyword>
<evidence type="ECO:0000259" key="4">
    <source>
        <dbReference type="PROSITE" id="PS50042"/>
    </source>
</evidence>
<gene>
    <name evidence="6" type="ORF">H8696_00535</name>
</gene>
<reference evidence="6" key="1">
    <citation type="submission" date="2020-08" db="EMBL/GenBank/DDBJ databases">
        <title>Genome public.</title>
        <authorList>
            <person name="Liu C."/>
            <person name="Sun Q."/>
        </authorList>
    </citation>
    <scope>NUCLEOTIDE SEQUENCE</scope>
    <source>
        <strain evidence="6">NSJ-53</strain>
    </source>
</reference>
<proteinExistence type="predicted"/>
<dbReference type="AlphaFoldDB" id="A0A926D237"/>
<evidence type="ECO:0000256" key="3">
    <source>
        <dbReference type="ARBA" id="ARBA00023163"/>
    </source>
</evidence>
<dbReference type="InterPro" id="IPR018490">
    <property type="entry name" value="cNMP-bd_dom_sf"/>
</dbReference>
<feature type="domain" description="Cyclic nucleotide-binding" evidence="4">
    <location>
        <begin position="9"/>
        <end position="100"/>
    </location>
</feature>
<dbReference type="PANTHER" id="PTHR24567">
    <property type="entry name" value="CRP FAMILY TRANSCRIPTIONAL REGULATORY PROTEIN"/>
    <property type="match status" value="1"/>
</dbReference>
<dbReference type="SUPFAM" id="SSF51206">
    <property type="entry name" value="cAMP-binding domain-like"/>
    <property type="match status" value="1"/>
</dbReference>
<protein>
    <submittedName>
        <fullName evidence="6">Crp/Fnr family transcriptional regulator</fullName>
    </submittedName>
</protein>
<evidence type="ECO:0000313" key="7">
    <source>
        <dbReference type="Proteomes" id="UP000623172"/>
    </source>
</evidence>
<keyword evidence="2" id="KW-0238">DNA-binding</keyword>
<dbReference type="Proteomes" id="UP000623172">
    <property type="component" value="Unassembled WGS sequence"/>
</dbReference>
<name>A0A926D237_9FIRM</name>
<dbReference type="InterPro" id="IPR012318">
    <property type="entry name" value="HTH_CRP"/>
</dbReference>
<dbReference type="Pfam" id="PF00027">
    <property type="entry name" value="cNMP_binding"/>
    <property type="match status" value="1"/>
</dbReference>
<dbReference type="PROSITE" id="PS50042">
    <property type="entry name" value="CNMP_BINDING_3"/>
    <property type="match status" value="1"/>
</dbReference>
<dbReference type="GO" id="GO:0003677">
    <property type="term" value="F:DNA binding"/>
    <property type="evidence" value="ECO:0007669"/>
    <property type="project" value="UniProtKB-KW"/>
</dbReference>
<dbReference type="InterPro" id="IPR036390">
    <property type="entry name" value="WH_DNA-bd_sf"/>
</dbReference>
<organism evidence="6 7">
    <name type="scientific">Gehongia tenuis</name>
    <dbReference type="NCBI Taxonomy" id="2763655"/>
    <lineage>
        <taxon>Bacteria</taxon>
        <taxon>Bacillati</taxon>
        <taxon>Bacillota</taxon>
        <taxon>Clostridia</taxon>
        <taxon>Christensenellales</taxon>
        <taxon>Christensenellaceae</taxon>
        <taxon>Gehongia</taxon>
    </lineage>
</organism>
<dbReference type="CDD" id="cd00038">
    <property type="entry name" value="CAP_ED"/>
    <property type="match status" value="1"/>
</dbReference>
<dbReference type="PROSITE" id="PS51063">
    <property type="entry name" value="HTH_CRP_2"/>
    <property type="match status" value="1"/>
</dbReference>
<dbReference type="EMBL" id="JACRSR010000001">
    <property type="protein sequence ID" value="MBC8530333.1"/>
    <property type="molecule type" value="Genomic_DNA"/>
</dbReference>